<dbReference type="KEGG" id="vg:1442396"/>
<sequence length="186" mass="22025">MDVCDLPIVQRCLVMDSVSHQLKTLINKIGLLESYYMFGEQHPTVTQQSLENDMLNVTNTFVDKKILARISAEAEHQLANWYLGKFDYKKCTLMYFRHLLLDLTDQDFNLLRDLRKCLKTPQKKSMVDQFDKFAARHCDKIDINVINQRDSNIFYLITKMCVRIEKLSELRKKNQCMFELNTAFRK</sequence>
<organismHost>
    <name type="scientific">Xestia</name>
    <dbReference type="NCBI Taxonomy" id="320016"/>
</organismHost>
<organism evidence="1 2">
    <name type="scientific">Xestia c-nigrum granulosis virus</name>
    <name type="common">XnGV</name>
    <name type="synonym">Xestia c-nigrum granulovirus</name>
    <dbReference type="NCBI Taxonomy" id="51677"/>
    <lineage>
        <taxon>Viruses</taxon>
        <taxon>Viruses incertae sedis</taxon>
        <taxon>Naldaviricetes</taxon>
        <taxon>Lefavirales</taxon>
        <taxon>Baculoviridae</taxon>
        <taxon>Betabaculovirus</taxon>
        <taxon>Betabaculovirus xecnigri</taxon>
    </lineage>
</organism>
<name>Q9PYN4_GVXN</name>
<reference evidence="1 2" key="1">
    <citation type="journal article" date="1999" name="Virology">
        <title>Sequence analysis of the Xestia c-nigrum granulovirus genome.</title>
        <authorList>
            <person name="Hayakawa T."/>
            <person name="Ko R."/>
            <person name="Okano K."/>
            <person name="Seong S.I."/>
            <person name="Goto C."/>
            <person name="Maeda S."/>
        </authorList>
    </citation>
    <scope>NUCLEOTIDE SEQUENCE [LARGE SCALE GENOMIC DNA]</scope>
</reference>
<accession>Q9PYN4</accession>
<evidence type="ECO:0000313" key="2">
    <source>
        <dbReference type="Proteomes" id="UP000202921"/>
    </source>
</evidence>
<proteinExistence type="predicted"/>
<dbReference type="Proteomes" id="UP000202921">
    <property type="component" value="Segment"/>
</dbReference>
<keyword evidence="2" id="KW-1185">Reference proteome</keyword>
<dbReference type="EMBL" id="AF162221">
    <property type="protein sequence ID" value="AAF05276.1"/>
    <property type="molecule type" value="Genomic_DNA"/>
</dbReference>
<gene>
    <name evidence="1" type="primary">ORF162</name>
</gene>
<dbReference type="RefSeq" id="NP_059310.1">
    <property type="nucleotide sequence ID" value="NC_002331.1"/>
</dbReference>
<evidence type="ECO:0000313" key="1">
    <source>
        <dbReference type="EMBL" id="AAF05276.1"/>
    </source>
</evidence>
<protein>
    <submittedName>
        <fullName evidence="1">ORF162</fullName>
    </submittedName>
</protein>
<dbReference type="GeneID" id="1442396"/>